<dbReference type="Proteomes" id="UP000198415">
    <property type="component" value="Unassembled WGS sequence"/>
</dbReference>
<name>A0A239I2E7_9ACTN</name>
<keyword evidence="1" id="KW-0472">Membrane</keyword>
<keyword evidence="1" id="KW-0812">Transmembrane</keyword>
<keyword evidence="1" id="KW-1133">Transmembrane helix</keyword>
<proteinExistence type="predicted"/>
<feature type="transmembrane region" description="Helical" evidence="1">
    <location>
        <begin position="24"/>
        <end position="49"/>
    </location>
</feature>
<dbReference type="AlphaFoldDB" id="A0A239I2E7"/>
<keyword evidence="3" id="KW-1185">Reference proteome</keyword>
<evidence type="ECO:0000256" key="1">
    <source>
        <dbReference type="SAM" id="Phobius"/>
    </source>
</evidence>
<evidence type="ECO:0000313" key="2">
    <source>
        <dbReference type="EMBL" id="SNS87699.1"/>
    </source>
</evidence>
<dbReference type="EMBL" id="FZNR01000027">
    <property type="protein sequence ID" value="SNS87699.1"/>
    <property type="molecule type" value="Genomic_DNA"/>
</dbReference>
<reference evidence="2 3" key="1">
    <citation type="submission" date="2017-06" db="EMBL/GenBank/DDBJ databases">
        <authorList>
            <person name="Kim H.J."/>
            <person name="Triplett B.A."/>
        </authorList>
    </citation>
    <scope>NUCLEOTIDE SEQUENCE [LARGE SCALE GENOMIC DNA]</scope>
    <source>
        <strain evidence="2 3">DSM 43151</strain>
    </source>
</reference>
<feature type="transmembrane region" description="Helical" evidence="1">
    <location>
        <begin position="224"/>
        <end position="244"/>
    </location>
</feature>
<evidence type="ECO:0000313" key="3">
    <source>
        <dbReference type="Proteomes" id="UP000198415"/>
    </source>
</evidence>
<gene>
    <name evidence="2" type="ORF">SAMN06264365_12715</name>
</gene>
<protein>
    <submittedName>
        <fullName evidence="2">Uncharacterized protein</fullName>
    </submittedName>
</protein>
<feature type="transmembrane region" description="Helical" evidence="1">
    <location>
        <begin position="264"/>
        <end position="284"/>
    </location>
</feature>
<organism evidence="2 3">
    <name type="scientific">Actinoplanes regularis</name>
    <dbReference type="NCBI Taxonomy" id="52697"/>
    <lineage>
        <taxon>Bacteria</taxon>
        <taxon>Bacillati</taxon>
        <taxon>Actinomycetota</taxon>
        <taxon>Actinomycetes</taxon>
        <taxon>Micromonosporales</taxon>
        <taxon>Micromonosporaceae</taxon>
        <taxon>Actinoplanes</taxon>
    </lineage>
</organism>
<accession>A0A239I2E7</accession>
<sequence length="304" mass="31545">MGFSVRRAVGFPCSGRWGSLPAGLWGFCVLGGGGLCLPGCGVSAFWAVGFSARRAVGFRVPGRGVSEFQAVQGSPFCATTTSHTAVPGLLRPVPRFRPTEFKPFSSTVYAARPQAEPSPVSTGATPTPRTAATRCQADAARQNHPNHPQCHLAQVDPGSGFIRRTPSRAVGARRLLPTAGRCPGLRLRFGVGVGACQSPSASARCPAAACGGGRALVLASLRPFLVTAPVAACGLWVGAGGWWPSCVWVCCLGCRLWSVSGCCWWWLAAVVRLGVAVLVAAYGSGWVCSSAVRRDCGNLGSGRC</sequence>